<dbReference type="EC" id="3.4.21.-" evidence="6"/>
<dbReference type="InterPro" id="IPR051167">
    <property type="entry name" value="Prolyl_oligopep/macrocyclase"/>
</dbReference>
<comment type="caution">
    <text evidence="9">The sequence shown here is derived from an EMBL/GenBank/DDBJ whole genome shotgun (WGS) entry which is preliminary data.</text>
</comment>
<dbReference type="EMBL" id="CABFNS010000882">
    <property type="protein sequence ID" value="VUC34375.1"/>
    <property type="molecule type" value="Genomic_DNA"/>
</dbReference>
<keyword evidence="4 6" id="KW-0378">Hydrolase</keyword>
<evidence type="ECO:0000313" key="10">
    <source>
        <dbReference type="Proteomes" id="UP000766486"/>
    </source>
</evidence>
<evidence type="ECO:0000256" key="6">
    <source>
        <dbReference type="RuleBase" id="RU368024"/>
    </source>
</evidence>
<dbReference type="Pfam" id="PF02897">
    <property type="entry name" value="Peptidase_S9_N"/>
    <property type="match status" value="1"/>
</dbReference>
<evidence type="ECO:0000259" key="7">
    <source>
        <dbReference type="Pfam" id="PF00326"/>
    </source>
</evidence>
<dbReference type="Gene3D" id="3.40.50.1820">
    <property type="entry name" value="alpha/beta hydrolase"/>
    <property type="match status" value="1"/>
</dbReference>
<comment type="similarity">
    <text evidence="2 6">Belongs to the peptidase S9A family.</text>
</comment>
<evidence type="ECO:0000313" key="9">
    <source>
        <dbReference type="EMBL" id="VUC34375.1"/>
    </source>
</evidence>
<protein>
    <recommendedName>
        <fullName evidence="6">Prolyl endopeptidase</fullName>
        <ecNumber evidence="6">3.4.21.-</ecNumber>
    </recommendedName>
</protein>
<keyword evidence="5 6" id="KW-0720">Serine protease</keyword>
<dbReference type="PRINTS" id="PR00862">
    <property type="entry name" value="PROLIGOPTASE"/>
</dbReference>
<evidence type="ECO:0000256" key="2">
    <source>
        <dbReference type="ARBA" id="ARBA00005228"/>
    </source>
</evidence>
<dbReference type="InterPro" id="IPR001375">
    <property type="entry name" value="Peptidase_S9_cat"/>
</dbReference>
<evidence type="ECO:0000256" key="3">
    <source>
        <dbReference type="ARBA" id="ARBA00022670"/>
    </source>
</evidence>
<dbReference type="SUPFAM" id="SSF53474">
    <property type="entry name" value="alpha/beta-Hydrolases"/>
    <property type="match status" value="1"/>
</dbReference>
<dbReference type="PANTHER" id="PTHR42881:SF2">
    <property type="entry name" value="PROLYL ENDOPEPTIDASE"/>
    <property type="match status" value="1"/>
</dbReference>
<evidence type="ECO:0000259" key="8">
    <source>
        <dbReference type="Pfam" id="PF02897"/>
    </source>
</evidence>
<dbReference type="Pfam" id="PF00326">
    <property type="entry name" value="Peptidase_S9"/>
    <property type="match status" value="1"/>
</dbReference>
<feature type="domain" description="Peptidase S9A N-terminal" evidence="8">
    <location>
        <begin position="9"/>
        <end position="259"/>
    </location>
</feature>
<reference evidence="9 10" key="1">
    <citation type="submission" date="2019-06" db="EMBL/GenBank/DDBJ databases">
        <authorList>
            <person name="Broberg M."/>
        </authorList>
    </citation>
    <scope>NUCLEOTIDE SEQUENCE [LARGE SCALE GENOMIC DNA]</scope>
</reference>
<evidence type="ECO:0000256" key="5">
    <source>
        <dbReference type="ARBA" id="ARBA00022825"/>
    </source>
</evidence>
<proteinExistence type="inferred from homology"/>
<dbReference type="Proteomes" id="UP000766486">
    <property type="component" value="Unassembled WGS sequence"/>
</dbReference>
<dbReference type="SUPFAM" id="SSF50993">
    <property type="entry name" value="Peptidase/esterase 'gauge' domain"/>
    <property type="match status" value="1"/>
</dbReference>
<keyword evidence="10" id="KW-1185">Reference proteome</keyword>
<feature type="domain" description="Peptidase S9 prolyl oligopeptidase catalytic" evidence="7">
    <location>
        <begin position="491"/>
        <end position="689"/>
    </location>
</feature>
<dbReference type="Gene3D" id="2.130.10.120">
    <property type="entry name" value="Prolyl oligopeptidase, N-terminal domain"/>
    <property type="match status" value="1"/>
</dbReference>
<dbReference type="InterPro" id="IPR029058">
    <property type="entry name" value="AB_hydrolase_fold"/>
</dbReference>
<name>A0ABY6UWL8_BIOOC</name>
<keyword evidence="3 6" id="KW-0645">Protease</keyword>
<comment type="catalytic activity">
    <reaction evidence="1">
        <text>Hydrolysis of Pro-|-Xaa &gt;&gt; Ala-|-Xaa in oligopeptides.</text>
        <dbReference type="EC" id="3.4.21.26"/>
    </reaction>
</comment>
<sequence length="695" mass="76876">MSSLDLEKWDWLEAQTASESLAWVDSQNEKSRAQLDSFSRFELIHEQLQELSESSFPTPEFCLLRDLFRIRKDSDHKYGVFEVSNLQADETLGDWEIVLDIGQLRETEGRSWEIQGNPFVRQSILHLDDHSRILLRFSEGGSDLTVIREFDLKTRSFVSNGFNADPDRAIATWIDIDHLLIAHGLNGAPKASTGWPLDAFIWTRGTDLKDAKRVFSGSSSDAMVLIGRIGLGEFERGLILRIMDYSHREYHLLESDGTVHKLPIPEAIKLETVSSHTTSTHLVALLNKETVILGKTVPPGTVIAYDLRNSLPSEERTTIVYTPEPDEFNIKSIFDGLVAGHSTVHMILTRHGKERRLVLKFEDGEWKTVKSIASSPGASIGLIASDVHSDCLVITKSGLLSPTRAWLESLDGRQQLLFSHPAAFDASGFSVSQQSAISKDGISVDFCLLLPKNINGPIPILMTGYAAFGSTLPLDYLHSMFGGTSLVPWLEGGGGLVVTFARGGSDRGESWHQQAMRENRQKSYDDFIAVAEKLIADGYSRPSRLGFFGRSNGGLLAAVMGTQRPDLFGAIVSDVPMTDMLRYPKMGMGAAWIDEYGDPEDPKMAEALLKYSPFHNVRENVNYPPFLITVSTTDDRVGAGHARKLAARLREVGAPVLFYEDREGGHGVSDSLSSITLLSRRMAFLMDTLMGRAGG</sequence>
<evidence type="ECO:0000256" key="4">
    <source>
        <dbReference type="ARBA" id="ARBA00022801"/>
    </source>
</evidence>
<dbReference type="InterPro" id="IPR023302">
    <property type="entry name" value="Pept_S9A_N"/>
</dbReference>
<evidence type="ECO:0000256" key="1">
    <source>
        <dbReference type="ARBA" id="ARBA00001070"/>
    </source>
</evidence>
<dbReference type="PANTHER" id="PTHR42881">
    <property type="entry name" value="PROLYL ENDOPEPTIDASE"/>
    <property type="match status" value="1"/>
</dbReference>
<dbReference type="InterPro" id="IPR002470">
    <property type="entry name" value="Peptidase_S9A"/>
</dbReference>
<organism evidence="9 10">
    <name type="scientific">Bionectria ochroleuca</name>
    <name type="common">Gliocladium roseum</name>
    <dbReference type="NCBI Taxonomy" id="29856"/>
    <lineage>
        <taxon>Eukaryota</taxon>
        <taxon>Fungi</taxon>
        <taxon>Dikarya</taxon>
        <taxon>Ascomycota</taxon>
        <taxon>Pezizomycotina</taxon>
        <taxon>Sordariomycetes</taxon>
        <taxon>Hypocreomycetidae</taxon>
        <taxon>Hypocreales</taxon>
        <taxon>Bionectriaceae</taxon>
        <taxon>Clonostachys</taxon>
    </lineage>
</organism>
<accession>A0ABY6UWL8</accession>
<gene>
    <name evidence="9" type="ORF">CLO192961_LOCUS380558</name>
</gene>